<proteinExistence type="inferred from homology"/>
<evidence type="ECO:0000256" key="7">
    <source>
        <dbReference type="HAMAP-Rule" id="MF_00210"/>
    </source>
</evidence>
<feature type="active site" description="Proton acceptor" evidence="7">
    <location>
        <position position="315"/>
    </location>
</feature>
<comment type="function">
    <text evidence="7">Catalyzes the transfer of the enolpyruvyl moiety of phosphoenolpyruvate (PEP) to the 5-hydroxyl of shikimate-3-phosphate (S3P) to produce enolpyruvyl shikimate-3-phosphate and inorganic phosphate.</text>
</comment>
<evidence type="ECO:0000256" key="5">
    <source>
        <dbReference type="ARBA" id="ARBA00023141"/>
    </source>
</evidence>
<dbReference type="GO" id="GO:0008652">
    <property type="term" value="P:amino acid biosynthetic process"/>
    <property type="evidence" value="ECO:0007669"/>
    <property type="project" value="UniProtKB-KW"/>
</dbReference>
<feature type="binding site" evidence="7">
    <location>
        <position position="201"/>
    </location>
    <ligand>
        <name>3-phosphoshikimate</name>
        <dbReference type="ChEBI" id="CHEBI:145989"/>
    </ligand>
</feature>
<dbReference type="GO" id="GO:0009423">
    <property type="term" value="P:chorismate biosynthetic process"/>
    <property type="evidence" value="ECO:0007669"/>
    <property type="project" value="UniProtKB-UniRule"/>
</dbReference>
<comment type="subcellular location">
    <subcellularLocation>
        <location evidence="7">Cytoplasm</location>
    </subcellularLocation>
</comment>
<dbReference type="InterPro" id="IPR023193">
    <property type="entry name" value="EPSP_synthase_CS"/>
</dbReference>
<feature type="binding site" evidence="7">
    <location>
        <position position="387"/>
    </location>
    <ligand>
        <name>phosphoenolpyruvate</name>
        <dbReference type="ChEBI" id="CHEBI:58702"/>
    </ligand>
</feature>
<evidence type="ECO:0000256" key="4">
    <source>
        <dbReference type="ARBA" id="ARBA00022679"/>
    </source>
</evidence>
<feature type="binding site" evidence="7">
    <location>
        <position position="27"/>
    </location>
    <ligand>
        <name>phosphoenolpyruvate</name>
        <dbReference type="ChEBI" id="CHEBI:58702"/>
    </ligand>
</feature>
<feature type="binding site" evidence="7">
    <location>
        <position position="99"/>
    </location>
    <ligand>
        <name>phosphoenolpyruvate</name>
        <dbReference type="ChEBI" id="CHEBI:58702"/>
    </ligand>
</feature>
<dbReference type="PANTHER" id="PTHR21090:SF5">
    <property type="entry name" value="PENTAFUNCTIONAL AROM POLYPEPTIDE"/>
    <property type="match status" value="1"/>
</dbReference>
<keyword evidence="3 7" id="KW-0028">Amino-acid biosynthesis</keyword>
<feature type="binding site" evidence="7">
    <location>
        <position position="315"/>
    </location>
    <ligand>
        <name>3-phosphoshikimate</name>
        <dbReference type="ChEBI" id="CHEBI:145989"/>
    </ligand>
</feature>
<comment type="catalytic activity">
    <reaction evidence="6">
        <text>3-phosphoshikimate + phosphoenolpyruvate = 5-O-(1-carboxyvinyl)-3-phosphoshikimate + phosphate</text>
        <dbReference type="Rhea" id="RHEA:21256"/>
        <dbReference type="ChEBI" id="CHEBI:43474"/>
        <dbReference type="ChEBI" id="CHEBI:57701"/>
        <dbReference type="ChEBI" id="CHEBI:58702"/>
        <dbReference type="ChEBI" id="CHEBI:145989"/>
        <dbReference type="EC" id="2.5.1.19"/>
    </reaction>
    <physiologicalReaction direction="left-to-right" evidence="6">
        <dbReference type="Rhea" id="RHEA:21257"/>
    </physiologicalReaction>
</comment>
<dbReference type="AlphaFoldDB" id="A0A5C5XI07"/>
<evidence type="ECO:0000256" key="3">
    <source>
        <dbReference type="ARBA" id="ARBA00022605"/>
    </source>
</evidence>
<dbReference type="Gene3D" id="3.65.10.10">
    <property type="entry name" value="Enolpyruvate transferase domain"/>
    <property type="match status" value="2"/>
</dbReference>
<name>A0A5C5XI07_9PLAN</name>
<dbReference type="InterPro" id="IPR001986">
    <property type="entry name" value="Enolpyruvate_Tfrase_dom"/>
</dbReference>
<feature type="binding site" evidence="7">
    <location>
        <position position="342"/>
    </location>
    <ligand>
        <name>3-phosphoshikimate</name>
        <dbReference type="ChEBI" id="CHEBI:145989"/>
    </ligand>
</feature>
<feature type="binding site" evidence="7">
    <location>
        <position position="27"/>
    </location>
    <ligand>
        <name>3-phosphoshikimate</name>
        <dbReference type="ChEBI" id="CHEBI:145989"/>
    </ligand>
</feature>
<dbReference type="GO" id="GO:0005737">
    <property type="term" value="C:cytoplasm"/>
    <property type="evidence" value="ECO:0007669"/>
    <property type="project" value="UniProtKB-SubCell"/>
</dbReference>
<comment type="caution">
    <text evidence="9">The sequence shown here is derived from an EMBL/GenBank/DDBJ whole genome shotgun (WGS) entry which is preliminary data.</text>
</comment>
<feature type="binding site" evidence="7">
    <location>
        <position position="175"/>
    </location>
    <ligand>
        <name>phosphoenolpyruvate</name>
        <dbReference type="ChEBI" id="CHEBI:58702"/>
    </ligand>
</feature>
<dbReference type="RefSeq" id="WP_146504297.1">
    <property type="nucleotide sequence ID" value="NZ_SJPG01000001.1"/>
</dbReference>
<feature type="binding site" evidence="7">
    <location>
        <position position="412"/>
    </location>
    <ligand>
        <name>phosphoenolpyruvate</name>
        <dbReference type="ChEBI" id="CHEBI:58702"/>
    </ligand>
</feature>
<dbReference type="NCBIfam" id="TIGR01356">
    <property type="entry name" value="aroA"/>
    <property type="match status" value="1"/>
</dbReference>
<evidence type="ECO:0000313" key="9">
    <source>
        <dbReference type="EMBL" id="TWT62444.1"/>
    </source>
</evidence>
<comment type="caution">
    <text evidence="7">Lacks conserved residue(s) required for the propagation of feature annotation.</text>
</comment>
<comment type="subunit">
    <text evidence="7">Monomer.</text>
</comment>
<dbReference type="SUPFAM" id="SSF55205">
    <property type="entry name" value="EPT/RTPC-like"/>
    <property type="match status" value="1"/>
</dbReference>
<dbReference type="PANTHER" id="PTHR21090">
    <property type="entry name" value="AROM/DEHYDROQUINATE SYNTHASE"/>
    <property type="match status" value="1"/>
</dbReference>
<feature type="binding site" evidence="7">
    <location>
        <position position="175"/>
    </location>
    <ligand>
        <name>3-phosphoshikimate</name>
        <dbReference type="ChEBI" id="CHEBI:145989"/>
    </ligand>
</feature>
<dbReference type="OrthoDB" id="9809920at2"/>
<keyword evidence="7" id="KW-0963">Cytoplasm</keyword>
<sequence>MNSDLKSLEIQPVKRPIIGEITPPGSKSITNRALIIAAMAEGKSILRGTLESDDTRVMLESLKKLGISWSRDDHNTITIQGCGGKIPASQADLWLENSGTSIRFLTAMCATGSGTYVLDGNKRMRERPIEDLIHSLQALNVDATCINGNRCPPVKIQTQGLSGGTVKIAGSLSSQYLSGLLMVAPYAQGPLEIIVEGELVSIPYIEMTLDVMKRFGVDVQTEDLQSYHIKPQVYRGCDYQIEPDASAASYFFAAAAITKGKVTIPGLSRRAMQGDVHFVDVLEEMGCEVTWEDNSITVQGRKLQGIDIDMNAISDTAQTLAAVAVFAEGPTHVRNVAHMRIKETDRVAAVVTELKRLGIHVEEHPDGFTIHPGPITPSSIKTYDDHRMAMSFSLIGLMTPGIQIEDPDCTAKTYPHYFEDLQKLCESSM</sequence>
<feature type="binding site" evidence="7">
    <location>
        <position position="346"/>
    </location>
    <ligand>
        <name>phosphoenolpyruvate</name>
        <dbReference type="ChEBI" id="CHEBI:58702"/>
    </ligand>
</feature>
<feature type="binding site" evidence="7">
    <location>
        <position position="127"/>
    </location>
    <ligand>
        <name>phosphoenolpyruvate</name>
        <dbReference type="ChEBI" id="CHEBI:58702"/>
    </ligand>
</feature>
<dbReference type="Proteomes" id="UP000316095">
    <property type="component" value="Unassembled WGS sequence"/>
</dbReference>
<keyword evidence="10" id="KW-1185">Reference proteome</keyword>
<dbReference type="EMBL" id="SJPG01000001">
    <property type="protein sequence ID" value="TWT62444.1"/>
    <property type="molecule type" value="Genomic_DNA"/>
</dbReference>
<gene>
    <name evidence="7 9" type="primary">aroA</name>
    <name evidence="9" type="ORF">Pan54_31860</name>
</gene>
<dbReference type="GO" id="GO:0009073">
    <property type="term" value="P:aromatic amino acid family biosynthetic process"/>
    <property type="evidence" value="ECO:0007669"/>
    <property type="project" value="UniProtKB-KW"/>
</dbReference>
<dbReference type="InterPro" id="IPR036968">
    <property type="entry name" value="Enolpyruvate_Tfrase_sf"/>
</dbReference>
<dbReference type="UniPathway" id="UPA00053">
    <property type="reaction ID" value="UER00089"/>
</dbReference>
<dbReference type="Pfam" id="PF00275">
    <property type="entry name" value="EPSP_synthase"/>
    <property type="match status" value="1"/>
</dbReference>
<feature type="binding site" evidence="7">
    <location>
        <position position="174"/>
    </location>
    <ligand>
        <name>3-phosphoshikimate</name>
        <dbReference type="ChEBI" id="CHEBI:145989"/>
    </ligand>
</feature>
<evidence type="ECO:0000259" key="8">
    <source>
        <dbReference type="Pfam" id="PF00275"/>
    </source>
</evidence>
<comment type="similarity">
    <text evidence="2 7">Belongs to the EPSP synthase family.</text>
</comment>
<dbReference type="EC" id="2.5.1.19" evidence="7"/>
<feature type="binding site" evidence="7">
    <location>
        <position position="28"/>
    </location>
    <ligand>
        <name>3-phosphoshikimate</name>
        <dbReference type="ChEBI" id="CHEBI:145989"/>
    </ligand>
</feature>
<evidence type="ECO:0000256" key="2">
    <source>
        <dbReference type="ARBA" id="ARBA00009948"/>
    </source>
</evidence>
<feature type="binding site" evidence="7">
    <location>
        <position position="173"/>
    </location>
    <ligand>
        <name>3-phosphoshikimate</name>
        <dbReference type="ChEBI" id="CHEBI:145989"/>
    </ligand>
</feature>
<dbReference type="PROSITE" id="PS00885">
    <property type="entry name" value="EPSP_SYNTHASE_2"/>
    <property type="match status" value="1"/>
</dbReference>
<evidence type="ECO:0000256" key="6">
    <source>
        <dbReference type="ARBA" id="ARBA00044633"/>
    </source>
</evidence>
<feature type="domain" description="Enolpyruvate transferase" evidence="8">
    <location>
        <begin position="16"/>
        <end position="421"/>
    </location>
</feature>
<feature type="binding site" evidence="7">
    <location>
        <position position="32"/>
    </location>
    <ligand>
        <name>3-phosphoshikimate</name>
        <dbReference type="ChEBI" id="CHEBI:145989"/>
    </ligand>
</feature>
<dbReference type="PIRSF" id="PIRSF000505">
    <property type="entry name" value="EPSPS"/>
    <property type="match status" value="1"/>
</dbReference>
<accession>A0A5C5XI07</accession>
<dbReference type="GO" id="GO:0003866">
    <property type="term" value="F:3-phosphoshikimate 1-carboxyvinyltransferase activity"/>
    <property type="evidence" value="ECO:0007669"/>
    <property type="project" value="UniProtKB-UniRule"/>
</dbReference>
<comment type="pathway">
    <text evidence="1 7">Metabolic intermediate biosynthesis; chorismate biosynthesis; chorismate from D-erythrose 4-phosphate and phosphoenolpyruvate: step 6/7.</text>
</comment>
<reference evidence="9 10" key="1">
    <citation type="submission" date="2019-02" db="EMBL/GenBank/DDBJ databases">
        <title>Deep-cultivation of Planctomycetes and their phenomic and genomic characterization uncovers novel biology.</title>
        <authorList>
            <person name="Wiegand S."/>
            <person name="Jogler M."/>
            <person name="Boedeker C."/>
            <person name="Pinto D."/>
            <person name="Vollmers J."/>
            <person name="Rivas-Marin E."/>
            <person name="Kohn T."/>
            <person name="Peeters S.H."/>
            <person name="Heuer A."/>
            <person name="Rast P."/>
            <person name="Oberbeckmann S."/>
            <person name="Bunk B."/>
            <person name="Jeske O."/>
            <person name="Meyerdierks A."/>
            <person name="Storesund J.E."/>
            <person name="Kallscheuer N."/>
            <person name="Luecker S."/>
            <person name="Lage O.M."/>
            <person name="Pohl T."/>
            <person name="Merkel B.J."/>
            <person name="Hornburger P."/>
            <person name="Mueller R.-W."/>
            <person name="Bruemmer F."/>
            <person name="Labrenz M."/>
            <person name="Spormann A.M."/>
            <person name="Op Den Camp H."/>
            <person name="Overmann J."/>
            <person name="Amann R."/>
            <person name="Jetten M.S.M."/>
            <person name="Mascher T."/>
            <person name="Medema M.H."/>
            <person name="Devos D.P."/>
            <person name="Kaster A.-K."/>
            <person name="Ovreas L."/>
            <person name="Rohde M."/>
            <person name="Galperin M.Y."/>
            <person name="Jogler C."/>
        </authorList>
    </citation>
    <scope>NUCLEOTIDE SEQUENCE [LARGE SCALE GENOMIC DNA]</scope>
    <source>
        <strain evidence="9 10">Pan54</strain>
    </source>
</reference>
<evidence type="ECO:0000313" key="10">
    <source>
        <dbReference type="Proteomes" id="UP000316095"/>
    </source>
</evidence>
<keyword evidence="5 7" id="KW-0057">Aromatic amino acid biosynthesis</keyword>
<dbReference type="CDD" id="cd01556">
    <property type="entry name" value="EPSP_synthase"/>
    <property type="match status" value="1"/>
</dbReference>
<dbReference type="HAMAP" id="MF_00210">
    <property type="entry name" value="EPSP_synth"/>
    <property type="match status" value="1"/>
</dbReference>
<dbReference type="InterPro" id="IPR013792">
    <property type="entry name" value="RNA3'P_cycl/enolpyr_Trfase_a/b"/>
</dbReference>
<keyword evidence="4 7" id="KW-0808">Transferase</keyword>
<organism evidence="9 10">
    <name type="scientific">Rubinisphaera italica</name>
    <dbReference type="NCBI Taxonomy" id="2527969"/>
    <lineage>
        <taxon>Bacteria</taxon>
        <taxon>Pseudomonadati</taxon>
        <taxon>Planctomycetota</taxon>
        <taxon>Planctomycetia</taxon>
        <taxon>Planctomycetales</taxon>
        <taxon>Planctomycetaceae</taxon>
        <taxon>Rubinisphaera</taxon>
    </lineage>
</organism>
<dbReference type="InterPro" id="IPR006264">
    <property type="entry name" value="EPSP_synthase"/>
</dbReference>
<evidence type="ECO:0000256" key="1">
    <source>
        <dbReference type="ARBA" id="ARBA00004811"/>
    </source>
</evidence>
<protein>
    <recommendedName>
        <fullName evidence="7">3-phosphoshikimate 1-carboxyvinyltransferase</fullName>
        <ecNumber evidence="7">2.5.1.19</ecNumber>
    </recommendedName>
    <alternativeName>
        <fullName evidence="7">5-enolpyruvylshikimate-3-phosphate synthase</fullName>
        <shortName evidence="7">EPSP synthase</shortName>
        <shortName evidence="7">EPSPS</shortName>
    </alternativeName>
</protein>